<dbReference type="InterPro" id="IPR004681">
    <property type="entry name" value="TRAP_DctM"/>
</dbReference>
<evidence type="ECO:0000256" key="4">
    <source>
        <dbReference type="ARBA" id="ARBA00022692"/>
    </source>
</evidence>
<evidence type="ECO:0000256" key="3">
    <source>
        <dbReference type="ARBA" id="ARBA00022519"/>
    </source>
</evidence>
<organism evidence="9 10">
    <name type="scientific">Candidatus Reconcilbacillus cellulovorans</name>
    <dbReference type="NCBI Taxonomy" id="1906605"/>
    <lineage>
        <taxon>Bacteria</taxon>
        <taxon>Bacillati</taxon>
        <taxon>Bacillota</taxon>
        <taxon>Bacilli</taxon>
        <taxon>Bacillales</taxon>
        <taxon>Paenibacillaceae</taxon>
        <taxon>Candidatus Reconcilbacillus</taxon>
    </lineage>
</organism>
<feature type="transmembrane region" description="Helical" evidence="7">
    <location>
        <begin position="341"/>
        <end position="358"/>
    </location>
</feature>
<evidence type="ECO:0000313" key="10">
    <source>
        <dbReference type="Proteomes" id="UP000243688"/>
    </source>
</evidence>
<keyword evidence="5 7" id="KW-1133">Transmembrane helix</keyword>
<dbReference type="Pfam" id="PF06808">
    <property type="entry name" value="DctM"/>
    <property type="match status" value="1"/>
</dbReference>
<protein>
    <recommendedName>
        <fullName evidence="8">TRAP C4-dicarboxylate transport system permease DctM subunit domain-containing protein</fullName>
    </recommendedName>
</protein>
<feature type="transmembrane region" description="Helical" evidence="7">
    <location>
        <begin position="277"/>
        <end position="298"/>
    </location>
</feature>
<dbReference type="PANTHER" id="PTHR33362:SF2">
    <property type="entry name" value="TRAP TRANSPORTER LARGE PERMEASE PROTEIN"/>
    <property type="match status" value="1"/>
</dbReference>
<feature type="transmembrane region" description="Helical" evidence="7">
    <location>
        <begin position="403"/>
        <end position="426"/>
    </location>
</feature>
<feature type="transmembrane region" description="Helical" evidence="7">
    <location>
        <begin position="318"/>
        <end position="334"/>
    </location>
</feature>
<dbReference type="InterPro" id="IPR010656">
    <property type="entry name" value="DctM"/>
</dbReference>
<dbReference type="GO" id="GO:0005886">
    <property type="term" value="C:plasma membrane"/>
    <property type="evidence" value="ECO:0007669"/>
    <property type="project" value="UniProtKB-SubCell"/>
</dbReference>
<evidence type="ECO:0000313" key="9">
    <source>
        <dbReference type="EMBL" id="PDO11178.1"/>
    </source>
</evidence>
<feature type="domain" description="TRAP C4-dicarboxylate transport system permease DctM subunit" evidence="8">
    <location>
        <begin position="13"/>
        <end position="422"/>
    </location>
</feature>
<keyword evidence="3" id="KW-0997">Cell inner membrane</keyword>
<dbReference type="GO" id="GO:0022857">
    <property type="term" value="F:transmembrane transporter activity"/>
    <property type="evidence" value="ECO:0007669"/>
    <property type="project" value="TreeGrafter"/>
</dbReference>
<proteinExistence type="predicted"/>
<dbReference type="Proteomes" id="UP000243688">
    <property type="component" value="Unassembled WGS sequence"/>
</dbReference>
<evidence type="ECO:0000259" key="8">
    <source>
        <dbReference type="Pfam" id="PF06808"/>
    </source>
</evidence>
<accession>A0A2A6E1I4</accession>
<comment type="caution">
    <text evidence="9">The sequence shown here is derived from an EMBL/GenBank/DDBJ whole genome shotgun (WGS) entry which is preliminary data.</text>
</comment>
<keyword evidence="2" id="KW-1003">Cell membrane</keyword>
<evidence type="ECO:0000256" key="2">
    <source>
        <dbReference type="ARBA" id="ARBA00022475"/>
    </source>
</evidence>
<feature type="transmembrane region" description="Helical" evidence="7">
    <location>
        <begin position="218"/>
        <end position="240"/>
    </location>
</feature>
<evidence type="ECO:0000256" key="6">
    <source>
        <dbReference type="ARBA" id="ARBA00023136"/>
    </source>
</evidence>
<evidence type="ECO:0000256" key="7">
    <source>
        <dbReference type="SAM" id="Phobius"/>
    </source>
</evidence>
<reference evidence="9 10" key="1">
    <citation type="submission" date="2016-12" db="EMBL/GenBank/DDBJ databases">
        <title>Candidatus Reconcilibacillus cellulovorans genome.</title>
        <authorList>
            <person name="Kolinko S."/>
            <person name="Wu Y.-W."/>
            <person name="Tachea F."/>
            <person name="Denzel E."/>
            <person name="Hiras J."/>
            <person name="Baecker N."/>
            <person name="Chan L.J."/>
            <person name="Eichorst S.A."/>
            <person name="Frey D."/>
            <person name="Adams P.D."/>
            <person name="Pray T."/>
            <person name="Tanjore D."/>
            <person name="Petzold C.J."/>
            <person name="Gladden J.M."/>
            <person name="Simmons B.A."/>
            <person name="Singer S.W."/>
        </authorList>
    </citation>
    <scope>NUCLEOTIDE SEQUENCE [LARGE SCALE GENOMIC DNA]</scope>
    <source>
        <strain evidence="9">JTherm</strain>
    </source>
</reference>
<dbReference type="EMBL" id="MOXJ01000004">
    <property type="protein sequence ID" value="PDO11178.1"/>
    <property type="molecule type" value="Genomic_DNA"/>
</dbReference>
<sequence>MSETAVAVLILCVSFVLLLVFRFPIALALVGSTLATAAYLGVPWIVVGQRMIQGLNSYTLLAIPFFILAGQIMSEGGLALRLVRLAQLFVGRVRGGLALVNCVACMLFGNLSGSAAADASSVGSVMIPAMKRKGYDADYAVAVTTSAAIQGVVMPPSHNMILYSLAAGGAVAIPALFMGGIVPCLILLAALMITSYVIARKRGYAAGETIPRAEIPRVLLDGVLVMMTGVIILGGIFTGWFTATEAGAIACAYAFVLTFIVYRDVPLSRMWTILRKTLRTVSMVLFLIAASDAFAWILTYVKIPAMVTELFLSVSDNPYVVLFMINILLLLLGAPLDMAPLILIMTPILYPVMTSMGVDPVHFGVVMILNLGIGLITPPVGTVLFVGCAIGRVSVERATRASWPFFVVMVGVLFLITFVPELVLWLPGLLKAGS</sequence>
<dbReference type="PANTHER" id="PTHR33362">
    <property type="entry name" value="SIALIC ACID TRAP TRANSPORTER PERMEASE PROTEIN SIAT-RELATED"/>
    <property type="match status" value="1"/>
</dbReference>
<comment type="subcellular location">
    <subcellularLocation>
        <location evidence="1">Cell inner membrane</location>
        <topology evidence="1">Multi-pass membrane protein</topology>
    </subcellularLocation>
</comment>
<feature type="transmembrane region" description="Helical" evidence="7">
    <location>
        <begin position="61"/>
        <end position="83"/>
    </location>
</feature>
<feature type="transmembrane region" description="Helical" evidence="7">
    <location>
        <begin position="364"/>
        <end position="391"/>
    </location>
</feature>
<keyword evidence="4 7" id="KW-0812">Transmembrane</keyword>
<dbReference type="PIRSF" id="PIRSF006066">
    <property type="entry name" value="HI0050"/>
    <property type="match status" value="1"/>
</dbReference>
<evidence type="ECO:0000256" key="1">
    <source>
        <dbReference type="ARBA" id="ARBA00004429"/>
    </source>
</evidence>
<dbReference type="AlphaFoldDB" id="A0A2A6E1I4"/>
<feature type="transmembrane region" description="Helical" evidence="7">
    <location>
        <begin position="246"/>
        <end position="265"/>
    </location>
</feature>
<keyword evidence="6 7" id="KW-0472">Membrane</keyword>
<name>A0A2A6E1I4_9BACL</name>
<dbReference type="NCBIfam" id="TIGR00786">
    <property type="entry name" value="dctM"/>
    <property type="match status" value="1"/>
</dbReference>
<evidence type="ECO:0000256" key="5">
    <source>
        <dbReference type="ARBA" id="ARBA00022989"/>
    </source>
</evidence>
<feature type="transmembrane region" description="Helical" evidence="7">
    <location>
        <begin position="165"/>
        <end position="198"/>
    </location>
</feature>
<gene>
    <name evidence="9" type="ORF">BLM47_02965</name>
</gene>